<proteinExistence type="predicted"/>
<dbReference type="GO" id="GO:0005978">
    <property type="term" value="P:glycogen biosynthetic process"/>
    <property type="evidence" value="ECO:0007669"/>
    <property type="project" value="TreeGrafter"/>
</dbReference>
<dbReference type="InterPro" id="IPR017853">
    <property type="entry name" value="GH"/>
</dbReference>
<dbReference type="Proteomes" id="UP000004810">
    <property type="component" value="Unassembled WGS sequence"/>
</dbReference>
<dbReference type="InterPro" id="IPR006047">
    <property type="entry name" value="GH13_cat_dom"/>
</dbReference>
<gene>
    <name evidence="2" type="ORF">WUBG_14768</name>
</gene>
<comment type="caution">
    <text evidence="2">The sequence shown here is derived from an EMBL/GenBank/DDBJ whole genome shotgun (WGS) entry which is preliminary data.</text>
</comment>
<dbReference type="Gene3D" id="3.20.20.80">
    <property type="entry name" value="Glycosidases"/>
    <property type="match status" value="1"/>
</dbReference>
<accession>J9AJE7</accession>
<sequence>PFYNPPESECYRFKHPRPSKPESLRIYEAHVGISSWEGKVNTYKNFADDVIPRIKKQGYNTIQLMAIMEHVYYASFGYQVTSFFAPSSRCGTPEDLKYLVDKAHEAGILILLDVVHSHASKNVEDGLNEWDGTQNSYFHDNNRGYHSLWDSRLFDYTQKRLLNFRIETLRFLLSNLRWWIEEYGFDGFRFDGVTSMLYHSHGIVSRIQPSVWGKNGSY</sequence>
<feature type="domain" description="Glycosyl hydrolase family 13 catalytic" evidence="1">
    <location>
        <begin position="54"/>
        <end position="196"/>
    </location>
</feature>
<protein>
    <recommendedName>
        <fullName evidence="1">Glycosyl hydrolase family 13 catalytic domain-containing protein</fullName>
    </recommendedName>
</protein>
<dbReference type="PANTHER" id="PTHR43651">
    <property type="entry name" value="1,4-ALPHA-GLUCAN-BRANCHING ENZYME"/>
    <property type="match status" value="1"/>
</dbReference>
<dbReference type="SUPFAM" id="SSF51445">
    <property type="entry name" value="(Trans)glycosidases"/>
    <property type="match status" value="1"/>
</dbReference>
<reference evidence="3" key="1">
    <citation type="submission" date="2012-08" db="EMBL/GenBank/DDBJ databases">
        <title>The Genome Sequence of Wuchereria bancrofti.</title>
        <authorList>
            <person name="Nutman T.B."/>
            <person name="Fink D.L."/>
            <person name="Russ C."/>
            <person name="Young S."/>
            <person name="Zeng Q."/>
            <person name="Koehrsen M."/>
            <person name="Alvarado L."/>
            <person name="Berlin A."/>
            <person name="Chapman S.B."/>
            <person name="Chen Z."/>
            <person name="Freedman E."/>
            <person name="Gellesch M."/>
            <person name="Goldberg J."/>
            <person name="Griggs A."/>
            <person name="Gujja S."/>
            <person name="Heilman E.R."/>
            <person name="Heiman D."/>
            <person name="Hepburn T."/>
            <person name="Howarth C."/>
            <person name="Jen D."/>
            <person name="Larson L."/>
            <person name="Lewis B."/>
            <person name="Mehta T."/>
            <person name="Park D."/>
            <person name="Pearson M."/>
            <person name="Roberts A."/>
            <person name="Saif S."/>
            <person name="Shea T."/>
            <person name="Shenoy N."/>
            <person name="Sisk P."/>
            <person name="Stolte C."/>
            <person name="Sykes S."/>
            <person name="Walk T."/>
            <person name="White J."/>
            <person name="Yandava C."/>
            <person name="Haas B."/>
            <person name="Henn M.R."/>
            <person name="Nusbaum C."/>
            <person name="Birren B."/>
        </authorList>
    </citation>
    <scope>NUCLEOTIDE SEQUENCE [LARGE SCALE GENOMIC DNA]</scope>
    <source>
        <strain evidence="3">NA</strain>
    </source>
</reference>
<dbReference type="PANTHER" id="PTHR43651:SF3">
    <property type="entry name" value="1,4-ALPHA-GLUCAN-BRANCHING ENZYME"/>
    <property type="match status" value="1"/>
</dbReference>
<dbReference type="EMBL" id="ADBV01012446">
    <property type="protein sequence ID" value="EJW74325.1"/>
    <property type="molecule type" value="Genomic_DNA"/>
</dbReference>
<dbReference type="Pfam" id="PF00128">
    <property type="entry name" value="Alpha-amylase"/>
    <property type="match status" value="1"/>
</dbReference>
<evidence type="ECO:0000313" key="3">
    <source>
        <dbReference type="Proteomes" id="UP000004810"/>
    </source>
</evidence>
<evidence type="ECO:0000313" key="2">
    <source>
        <dbReference type="EMBL" id="EJW74325.1"/>
    </source>
</evidence>
<dbReference type="AlphaFoldDB" id="J9AJE7"/>
<feature type="non-terminal residue" evidence="2">
    <location>
        <position position="1"/>
    </location>
</feature>
<dbReference type="GO" id="GO:0005737">
    <property type="term" value="C:cytoplasm"/>
    <property type="evidence" value="ECO:0007669"/>
    <property type="project" value="TreeGrafter"/>
</dbReference>
<evidence type="ECO:0000259" key="1">
    <source>
        <dbReference type="Pfam" id="PF00128"/>
    </source>
</evidence>
<organism evidence="2 3">
    <name type="scientific">Wuchereria bancrofti</name>
    <dbReference type="NCBI Taxonomy" id="6293"/>
    <lineage>
        <taxon>Eukaryota</taxon>
        <taxon>Metazoa</taxon>
        <taxon>Ecdysozoa</taxon>
        <taxon>Nematoda</taxon>
        <taxon>Chromadorea</taxon>
        <taxon>Rhabditida</taxon>
        <taxon>Spirurina</taxon>
        <taxon>Spiruromorpha</taxon>
        <taxon>Filarioidea</taxon>
        <taxon>Onchocercidae</taxon>
        <taxon>Wuchereria</taxon>
    </lineage>
</organism>
<dbReference type="GO" id="GO:0003844">
    <property type="term" value="F:1,4-alpha-glucan branching enzyme activity"/>
    <property type="evidence" value="ECO:0007669"/>
    <property type="project" value="TreeGrafter"/>
</dbReference>
<name>J9AJE7_WUCBA</name>